<protein>
    <submittedName>
        <fullName evidence="1">Uncharacterized protein</fullName>
    </submittedName>
</protein>
<proteinExistence type="predicted"/>
<reference evidence="1" key="2">
    <citation type="submission" date="2017-11" db="EMBL/GenBank/DDBJ databases">
        <title>Coralsnake Venomics: Analyses of Venom Gland Transcriptomes and Proteomes of Six Brazilian Taxa.</title>
        <authorList>
            <person name="Aird S.D."/>
            <person name="Jorge da Silva N."/>
            <person name="Qiu L."/>
            <person name="Villar-Briones A."/>
            <person name="Aparecida-Saddi V."/>
            <person name="Campos-Telles M.P."/>
            <person name="Grau M."/>
            <person name="Mikheyev A.S."/>
        </authorList>
    </citation>
    <scope>NUCLEOTIDE SEQUENCE</scope>
    <source>
        <tissue evidence="1">Venom_gland</tissue>
    </source>
</reference>
<dbReference type="AlphaFoldDB" id="A0A2D4JWC7"/>
<organism evidence="1">
    <name type="scientific">Micrurus paraensis</name>
    <dbReference type="NCBI Taxonomy" id="1970185"/>
    <lineage>
        <taxon>Eukaryota</taxon>
        <taxon>Metazoa</taxon>
        <taxon>Chordata</taxon>
        <taxon>Craniata</taxon>
        <taxon>Vertebrata</taxon>
        <taxon>Euteleostomi</taxon>
        <taxon>Lepidosauria</taxon>
        <taxon>Squamata</taxon>
        <taxon>Bifurcata</taxon>
        <taxon>Unidentata</taxon>
        <taxon>Episquamata</taxon>
        <taxon>Toxicofera</taxon>
        <taxon>Serpentes</taxon>
        <taxon>Colubroidea</taxon>
        <taxon>Elapidae</taxon>
        <taxon>Elapinae</taxon>
        <taxon>Micrurus</taxon>
    </lineage>
</organism>
<accession>A0A2D4JWC7</accession>
<evidence type="ECO:0000313" key="1">
    <source>
        <dbReference type="EMBL" id="LAB00796.1"/>
    </source>
</evidence>
<dbReference type="EMBL" id="IACL01009240">
    <property type="protein sequence ID" value="LAB00797.1"/>
    <property type="molecule type" value="Transcribed_RNA"/>
</dbReference>
<sequence length="122" mass="13832">MLAGVAWWGEKDTTFIHSFSNLHHMKGAAILKYVTPKDDTLRGELWQMQRATSSTNQRAAAREVHKWKAKFFKCSFQSFPTFKSETNHLAKMLGLHVALGQNTVSLVLVHCTNLSGQVRFIL</sequence>
<name>A0A2D4JWC7_9SAUR</name>
<dbReference type="EMBL" id="IACL01009239">
    <property type="protein sequence ID" value="LAB00796.1"/>
    <property type="molecule type" value="Transcribed_RNA"/>
</dbReference>
<reference evidence="1" key="1">
    <citation type="submission" date="2017-07" db="EMBL/GenBank/DDBJ databases">
        <authorList>
            <person name="Mikheyev A."/>
            <person name="Grau M."/>
        </authorList>
    </citation>
    <scope>NUCLEOTIDE SEQUENCE</scope>
    <source>
        <tissue evidence="1">Venom_gland</tissue>
    </source>
</reference>